<keyword evidence="6" id="KW-0511">Multifunctional enzyme</keyword>
<proteinExistence type="predicted"/>
<evidence type="ECO:0000313" key="14">
    <source>
        <dbReference type="Proteomes" id="UP000198614"/>
    </source>
</evidence>
<dbReference type="InterPro" id="IPR016035">
    <property type="entry name" value="Acyl_Trfase/lysoPLipase"/>
</dbReference>
<dbReference type="Pfam" id="PF02801">
    <property type="entry name" value="Ketoacyl-synt_C"/>
    <property type="match status" value="1"/>
</dbReference>
<keyword evidence="2" id="KW-0596">Phosphopantetheine</keyword>
<accession>A0A1G7LA50</accession>
<feature type="domain" description="Ketosynthase family 3 (KS3)" evidence="11">
    <location>
        <begin position="117"/>
        <end position="542"/>
    </location>
</feature>
<dbReference type="CDD" id="cd00833">
    <property type="entry name" value="PKS"/>
    <property type="match status" value="1"/>
</dbReference>
<dbReference type="InterPro" id="IPR009081">
    <property type="entry name" value="PP-bd_ACP"/>
</dbReference>
<evidence type="ECO:0000256" key="9">
    <source>
        <dbReference type="SAM" id="MobiDB-lite"/>
    </source>
</evidence>
<keyword evidence="3" id="KW-0597">Phosphoprotein</keyword>
<dbReference type="InterPro" id="IPR016036">
    <property type="entry name" value="Malonyl_transacylase_ACP-bd"/>
</dbReference>
<dbReference type="PROSITE" id="PS00012">
    <property type="entry name" value="PHOSPHOPANTETHEINE"/>
    <property type="match status" value="1"/>
</dbReference>
<dbReference type="InterPro" id="IPR036291">
    <property type="entry name" value="NAD(P)-bd_dom_sf"/>
</dbReference>
<evidence type="ECO:0000259" key="12">
    <source>
        <dbReference type="PROSITE" id="PS52019"/>
    </source>
</evidence>
<dbReference type="FunFam" id="3.40.366.10:FF:000002">
    <property type="entry name" value="Probable polyketide synthase 2"/>
    <property type="match status" value="1"/>
</dbReference>
<feature type="compositionally biased region" description="Basic and acidic residues" evidence="9">
    <location>
        <begin position="94"/>
        <end position="109"/>
    </location>
</feature>
<evidence type="ECO:0000256" key="8">
    <source>
        <dbReference type="PROSITE-ProRule" id="PRU01363"/>
    </source>
</evidence>
<dbReference type="FunFam" id="3.40.47.10:FF:000019">
    <property type="entry name" value="Polyketide synthase type I"/>
    <property type="match status" value="1"/>
</dbReference>
<dbReference type="InterPro" id="IPR049552">
    <property type="entry name" value="PKS_DH_N"/>
</dbReference>
<evidence type="ECO:0000256" key="7">
    <source>
        <dbReference type="ARBA" id="ARBA00023315"/>
    </source>
</evidence>
<dbReference type="Pfam" id="PF22953">
    <property type="entry name" value="SpnB_Rossmann"/>
    <property type="match status" value="1"/>
</dbReference>
<dbReference type="PANTHER" id="PTHR43775">
    <property type="entry name" value="FATTY ACID SYNTHASE"/>
    <property type="match status" value="1"/>
</dbReference>
<dbReference type="PROSITE" id="PS00606">
    <property type="entry name" value="KS3_1"/>
    <property type="match status" value="1"/>
</dbReference>
<feature type="region of interest" description="N-terminal hotdog fold" evidence="8">
    <location>
        <begin position="992"/>
        <end position="1114"/>
    </location>
</feature>
<dbReference type="InterPro" id="IPR006162">
    <property type="entry name" value="Ppantetheine_attach_site"/>
</dbReference>
<dbReference type="InterPro" id="IPR042104">
    <property type="entry name" value="PKS_dehydratase_sf"/>
</dbReference>
<dbReference type="SMART" id="SM00826">
    <property type="entry name" value="PKS_DH"/>
    <property type="match status" value="1"/>
</dbReference>
<protein>
    <submittedName>
        <fullName evidence="13">Acyl transferase domain-containing protein</fullName>
    </submittedName>
</protein>
<dbReference type="Pfam" id="PF00109">
    <property type="entry name" value="ketoacyl-synt"/>
    <property type="match status" value="1"/>
</dbReference>
<reference evidence="13 14" key="1">
    <citation type="submission" date="2016-10" db="EMBL/GenBank/DDBJ databases">
        <authorList>
            <person name="de Groot N.N."/>
        </authorList>
    </citation>
    <scope>NUCLEOTIDE SEQUENCE [LARGE SCALE GENOMIC DNA]</scope>
    <source>
        <strain evidence="13 14">CGMCC 4.1859</strain>
    </source>
</reference>
<dbReference type="PANTHER" id="PTHR43775:SF51">
    <property type="entry name" value="INACTIVE PHENOLPHTHIOCEROL SYNTHESIS POLYKETIDE SYNTHASE TYPE I PKS1-RELATED"/>
    <property type="match status" value="1"/>
</dbReference>
<dbReference type="SMART" id="SM00825">
    <property type="entry name" value="PKS_KS"/>
    <property type="match status" value="1"/>
</dbReference>
<keyword evidence="7" id="KW-0012">Acyltransferase</keyword>
<gene>
    <name evidence="13" type="ORF">SAMN05216260_108142</name>
</gene>
<dbReference type="CDD" id="cd08956">
    <property type="entry name" value="KR_3_FAS_SDR_x"/>
    <property type="match status" value="1"/>
</dbReference>
<keyword evidence="4 13" id="KW-0808">Transferase</keyword>
<dbReference type="InterPro" id="IPR014030">
    <property type="entry name" value="Ketoacyl_synth_N"/>
</dbReference>
<dbReference type="GO" id="GO:0004315">
    <property type="term" value="F:3-oxoacyl-[acyl-carrier-protein] synthase activity"/>
    <property type="evidence" value="ECO:0007669"/>
    <property type="project" value="InterPro"/>
</dbReference>
<dbReference type="EMBL" id="FNAX01000008">
    <property type="protein sequence ID" value="SDF45879.1"/>
    <property type="molecule type" value="Genomic_DNA"/>
</dbReference>
<dbReference type="SMART" id="SM00827">
    <property type="entry name" value="PKS_AT"/>
    <property type="match status" value="1"/>
</dbReference>
<sequence>MAAQRTRTRRPELLDLVRATVAEVLSYDTLDEVEPDVPFQDHGVDSLLAAEVRERLSRATGVELPSTVVWDAPTPAAAADYLERLLRPAADTGPEGRHTGRTEQEDGARKVPAAPEDDPVVIVGMACRFPGGADSPERFWQLLLEGREGIGPLPADRGWDIEGTYDPDPAAPGRIYVRGGGFLDRVQDFDAGFFGISPREALAMDPQQRLLLETSWESLERAGIDPASLSGTETGVFVGIFDSGYATALAPVFDRIEGYRSTGTLIGVAAGRVAYALGLQGPTMSVDTACSSSLVSLHLAAQSLSTGQCDVALAGGVTMMADLTPHMEFCREQALSPDGRCRSFADGADGFGPSEGVGVLVLQRLSDARRDGRRVLAVVRGSAVNQDGASNGLSAPNGTAQQRLIRKALRNAGLEAGDIDVVEAHGTGTPLGDPIEAHALLATYGHRPADRPALLGSVKSNIGHTQAAAGVAGVIKTVLAMSHGVVPRTLHAEKPSDRIDWSAGALRLADRTQPWPDRGRPRRAAVSAFGVSGTNAHVLLEQSPDEPGPAPERTDGPAVWAFAAKTPAALRAYAARLRTLAEEAADPAAVGRALRGSRTDFAERAVVFGADRDELVRGLEAVATGTNTGRAVVGTARHDPGPVFVFPGQGSQWPGMGRELLASSPGFAAWIAECDTALRPYVDWSLTEVLREGAALERVDVVQPALFAVLVGLARLWERHGVRPRAVLGHSQGEIAAAYVAGALSLDDAARAVTLRSRAITVLAGQGGMAAVMLSREETERRLRPYAGALSLAAVNGPAACVVSGEAGAVGKLVAELDAEGVWVRRIAVDYASHSASVDGVEAAIREALAPVRPRRVTDVEFCSTVTGDMLDTDALDAGYWFRNLRGTVRFEDAARTLLARGNRTFIEMSPHPVLTTALQQIHEDALVLPTLHRDRPGPEDFLAQVAAAHAGGVEVDWDTLLPPTGRDPDPAVLPTYPFDRRPYWPDAPARRALLGTPSTHAGTGDTLLDGEVGLDSHPWLADHAVAGTVLFPGAGFVDLALQAARAVGLSGLDELALEAPLVLIEGARRELQVIVGAEEPRTVEIHSRPAGAASGRPWTRHASGTLGEGEAAGPEGTGRPAAGAEPVDVTALYADAAALRYGYGPAFRRLTAVWRAGDTLHAEVELDPEQLAEAAHHVVHPALLDACLHPLAAGVDRTALPFVWQGVRLGRTDSATLRVRLDRVGADEVRLTATDTLGEPVLSVERLLVRPVDPDQFLRDTDAAHESLYRVAWQEVEGTPPEPAPSVVTVREPRWHPSLAEGADAVVLECPPEGGPPAEAAERHTARMLAFLRDWLADARTADTRLVLVTRDALAVADGDPVSGLSHAPLWGLVRSAQAEHPDRGLVLLDLDAGTPSEPVVGRVLGSGLPQLAVRAGKLLAPRLERAPAPAAPLGPGPDGTVLITGGLGRLGTAVGAHLVRRYGVRRLLLLGRRGTEGTEAAVGELTALGAEVTVAACDVADRAALAEVLADVRPPLAGVVHAAGVLDDGLLTDLDEERLRRVLAPKVRGAWNLHELAGDVPFFVMFSSASGVVGTAGQANYAAANTFLDALAQHRRAHGRHALSLAWGLWAEAGGMTGHLDEAARRRMRATGVVPMSTPYGLALWDAALGADEAPLATVRLDLADVPADTVPPMLRGLARRVPARRTTAAAPRPALAGVPERERRSAAVDLVRTVIAQVCGYDTYEDVPAGGRLRELGIDSLAGVQLRNRLNAATGLKLPVTVVFDHPSPAELAEAVLEGLGLAGPAATAPPPAPAPPEPAPLPDFSSDEELFAFLDDDGGRAADGV</sequence>
<dbReference type="InterPro" id="IPR020807">
    <property type="entry name" value="PKS_DH"/>
</dbReference>
<feature type="domain" description="Carrier" evidence="10">
    <location>
        <begin position="1708"/>
        <end position="1783"/>
    </location>
</feature>
<dbReference type="InterPro" id="IPR013968">
    <property type="entry name" value="PKS_KR"/>
</dbReference>
<dbReference type="PROSITE" id="PS52019">
    <property type="entry name" value="PKS_MFAS_DH"/>
    <property type="match status" value="1"/>
</dbReference>
<dbReference type="Gene3D" id="3.40.47.10">
    <property type="match status" value="1"/>
</dbReference>
<dbReference type="SUPFAM" id="SSF47336">
    <property type="entry name" value="ACP-like"/>
    <property type="match status" value="2"/>
</dbReference>
<dbReference type="InterPro" id="IPR014031">
    <property type="entry name" value="Ketoacyl_synth_C"/>
</dbReference>
<dbReference type="InterPro" id="IPR055123">
    <property type="entry name" value="SpnB-like_Rossmann"/>
</dbReference>
<evidence type="ECO:0000256" key="6">
    <source>
        <dbReference type="ARBA" id="ARBA00023268"/>
    </source>
</evidence>
<dbReference type="GO" id="GO:0004312">
    <property type="term" value="F:fatty acid synthase activity"/>
    <property type="evidence" value="ECO:0007669"/>
    <property type="project" value="TreeGrafter"/>
</dbReference>
<dbReference type="InterPro" id="IPR001227">
    <property type="entry name" value="Ac_transferase_dom_sf"/>
</dbReference>
<comment type="pathway">
    <text evidence="1">Antibiotic biosynthesis.</text>
</comment>
<dbReference type="InterPro" id="IPR020841">
    <property type="entry name" value="PKS_Beta-ketoAc_synthase_dom"/>
</dbReference>
<evidence type="ECO:0000256" key="4">
    <source>
        <dbReference type="ARBA" id="ARBA00022679"/>
    </source>
</evidence>
<dbReference type="SUPFAM" id="SSF51735">
    <property type="entry name" value="NAD(P)-binding Rossmann-fold domains"/>
    <property type="match status" value="2"/>
</dbReference>
<evidence type="ECO:0000256" key="2">
    <source>
        <dbReference type="ARBA" id="ARBA00022450"/>
    </source>
</evidence>
<feature type="region of interest" description="C-terminal hotdog fold" evidence="8">
    <location>
        <begin position="1125"/>
        <end position="1286"/>
    </location>
</feature>
<dbReference type="InterPro" id="IPR020806">
    <property type="entry name" value="PKS_PP-bd"/>
</dbReference>
<dbReference type="GO" id="GO:0033068">
    <property type="term" value="P:macrolide biosynthetic process"/>
    <property type="evidence" value="ECO:0007669"/>
    <property type="project" value="UniProtKB-ARBA"/>
</dbReference>
<dbReference type="InterPro" id="IPR049900">
    <property type="entry name" value="PKS_mFAS_DH"/>
</dbReference>
<evidence type="ECO:0000313" key="13">
    <source>
        <dbReference type="EMBL" id="SDF45879.1"/>
    </source>
</evidence>
<dbReference type="Pfam" id="PF21089">
    <property type="entry name" value="PKS_DH_N"/>
    <property type="match status" value="1"/>
</dbReference>
<dbReference type="Proteomes" id="UP000198614">
    <property type="component" value="Unassembled WGS sequence"/>
</dbReference>
<dbReference type="Gene3D" id="3.30.70.3290">
    <property type="match status" value="1"/>
</dbReference>
<dbReference type="PROSITE" id="PS50075">
    <property type="entry name" value="CARRIER"/>
    <property type="match status" value="2"/>
</dbReference>
<feature type="compositionally biased region" description="Pro residues" evidence="9">
    <location>
        <begin position="1791"/>
        <end position="1805"/>
    </location>
</feature>
<dbReference type="Pfam" id="PF16197">
    <property type="entry name" value="KAsynt_C_assoc"/>
    <property type="match status" value="1"/>
</dbReference>
<dbReference type="InterPro" id="IPR036736">
    <property type="entry name" value="ACP-like_sf"/>
</dbReference>
<dbReference type="InterPro" id="IPR032821">
    <property type="entry name" value="PKS_assoc"/>
</dbReference>
<dbReference type="InterPro" id="IPR050091">
    <property type="entry name" value="PKS_NRPS_Biosynth_Enz"/>
</dbReference>
<evidence type="ECO:0000256" key="5">
    <source>
        <dbReference type="ARBA" id="ARBA00023194"/>
    </source>
</evidence>
<evidence type="ECO:0000259" key="11">
    <source>
        <dbReference type="PROSITE" id="PS52004"/>
    </source>
</evidence>
<feature type="domain" description="PKS/mFAS DH" evidence="12">
    <location>
        <begin position="992"/>
        <end position="1286"/>
    </location>
</feature>
<dbReference type="GO" id="GO:0006633">
    <property type="term" value="P:fatty acid biosynthetic process"/>
    <property type="evidence" value="ECO:0007669"/>
    <property type="project" value="InterPro"/>
</dbReference>
<dbReference type="OrthoDB" id="9778690at2"/>
<dbReference type="Gene3D" id="1.10.1200.10">
    <property type="entry name" value="ACP-like"/>
    <property type="match status" value="2"/>
</dbReference>
<dbReference type="Pfam" id="PF00550">
    <property type="entry name" value="PP-binding"/>
    <property type="match status" value="2"/>
</dbReference>
<keyword evidence="5" id="KW-0045">Antibiotic biosynthesis</keyword>
<dbReference type="InterPro" id="IPR018201">
    <property type="entry name" value="Ketoacyl_synth_AS"/>
</dbReference>
<dbReference type="Pfam" id="PF00698">
    <property type="entry name" value="Acyl_transf_1"/>
    <property type="match status" value="1"/>
</dbReference>
<feature type="region of interest" description="Disordered" evidence="9">
    <location>
        <begin position="1088"/>
        <end position="1124"/>
    </location>
</feature>
<dbReference type="SUPFAM" id="SSF55048">
    <property type="entry name" value="Probable ACP-binding domain of malonyl-CoA ACP transacylase"/>
    <property type="match status" value="1"/>
</dbReference>
<dbReference type="SMART" id="SM00822">
    <property type="entry name" value="PKS_KR"/>
    <property type="match status" value="1"/>
</dbReference>
<evidence type="ECO:0000256" key="3">
    <source>
        <dbReference type="ARBA" id="ARBA00022553"/>
    </source>
</evidence>
<evidence type="ECO:0000259" key="10">
    <source>
        <dbReference type="PROSITE" id="PS50075"/>
    </source>
</evidence>
<dbReference type="SMART" id="SM00823">
    <property type="entry name" value="PKS_PP"/>
    <property type="match status" value="2"/>
</dbReference>
<dbReference type="SUPFAM" id="SSF53901">
    <property type="entry name" value="Thiolase-like"/>
    <property type="match status" value="1"/>
</dbReference>
<evidence type="ECO:0000256" key="1">
    <source>
        <dbReference type="ARBA" id="ARBA00004792"/>
    </source>
</evidence>
<feature type="domain" description="Carrier" evidence="10">
    <location>
        <begin position="11"/>
        <end position="86"/>
    </location>
</feature>
<feature type="region of interest" description="Disordered" evidence="9">
    <location>
        <begin position="88"/>
        <end position="115"/>
    </location>
</feature>
<dbReference type="SUPFAM" id="SSF52151">
    <property type="entry name" value="FabD/lysophospholipase-like"/>
    <property type="match status" value="1"/>
</dbReference>
<feature type="active site" description="Proton donor; for dehydratase activity" evidence="8">
    <location>
        <position position="1186"/>
    </location>
</feature>
<dbReference type="Pfam" id="PF08659">
    <property type="entry name" value="KR"/>
    <property type="match status" value="1"/>
</dbReference>
<dbReference type="PROSITE" id="PS52004">
    <property type="entry name" value="KS3_2"/>
    <property type="match status" value="1"/>
</dbReference>
<dbReference type="InterPro" id="IPR049551">
    <property type="entry name" value="PKS_DH_C"/>
</dbReference>
<name>A0A1G7LA50_9ACTN</name>
<dbReference type="Gene3D" id="3.10.129.110">
    <property type="entry name" value="Polyketide synthase dehydratase"/>
    <property type="match status" value="1"/>
</dbReference>
<dbReference type="Pfam" id="PF14765">
    <property type="entry name" value="PS-DH"/>
    <property type="match status" value="1"/>
</dbReference>
<dbReference type="InterPro" id="IPR014043">
    <property type="entry name" value="Acyl_transferase_dom"/>
</dbReference>
<dbReference type="Gene3D" id="3.40.50.720">
    <property type="entry name" value="NAD(P)-binding Rossmann-like Domain"/>
    <property type="match status" value="1"/>
</dbReference>
<feature type="region of interest" description="Disordered" evidence="9">
    <location>
        <begin position="1786"/>
        <end position="1809"/>
    </location>
</feature>
<organism evidence="13 14">
    <name type="scientific">Streptomyces griseoaurantiacus</name>
    <dbReference type="NCBI Taxonomy" id="68213"/>
    <lineage>
        <taxon>Bacteria</taxon>
        <taxon>Bacillati</taxon>
        <taxon>Actinomycetota</taxon>
        <taxon>Actinomycetes</taxon>
        <taxon>Kitasatosporales</taxon>
        <taxon>Streptomycetaceae</taxon>
        <taxon>Streptomyces</taxon>
        <taxon>Streptomyces aurantiacus group</taxon>
    </lineage>
</organism>
<feature type="active site" description="Proton acceptor; for dehydratase activity" evidence="8">
    <location>
        <position position="1024"/>
    </location>
</feature>
<feature type="compositionally biased region" description="Low complexity" evidence="9">
    <location>
        <begin position="1109"/>
        <end position="1124"/>
    </location>
</feature>
<dbReference type="InterPro" id="IPR057326">
    <property type="entry name" value="KR_dom"/>
</dbReference>
<dbReference type="Gene3D" id="3.40.366.10">
    <property type="entry name" value="Malonyl-Coenzyme A Acyl Carrier Protein, domain 2"/>
    <property type="match status" value="1"/>
</dbReference>
<dbReference type="InterPro" id="IPR016039">
    <property type="entry name" value="Thiolase-like"/>
</dbReference>
<dbReference type="SMART" id="SM01294">
    <property type="entry name" value="PKS_PP_betabranch"/>
    <property type="match status" value="1"/>
</dbReference>
<dbReference type="GO" id="GO:0031177">
    <property type="term" value="F:phosphopantetheine binding"/>
    <property type="evidence" value="ECO:0007669"/>
    <property type="project" value="InterPro"/>
</dbReference>